<sequence length="241" mass="26793">MPLQGVSACLKICACSSPDSCIFEPRERPTKSDLCTPDSADANFSGNIGNRDAAGRHRRALAVIIGLIGECQNIPWMLRSPISFLIVRVAANIGTRTDVDPSYWDPGPWFMQNNSLEEHHSPSRLLENSNTSSNRSDSPIPDFFANLREVVAVKEFHKSSSKTIREDDFLAAMQWAHSWRMAIRSCVGNYWADTTEACEAVVPHQSTMSIPVPVRFANIDMCLCLALQIFLSYGLETPMVK</sequence>
<comment type="caution">
    <text evidence="1">The sequence shown here is derived from an EMBL/GenBank/DDBJ whole genome shotgun (WGS) entry which is preliminary data.</text>
</comment>
<dbReference type="GeneID" id="25284691"/>
<organism evidence="1 2">
    <name type="scientific">Exophiala aquamarina CBS 119918</name>
    <dbReference type="NCBI Taxonomy" id="1182545"/>
    <lineage>
        <taxon>Eukaryota</taxon>
        <taxon>Fungi</taxon>
        <taxon>Dikarya</taxon>
        <taxon>Ascomycota</taxon>
        <taxon>Pezizomycotina</taxon>
        <taxon>Eurotiomycetes</taxon>
        <taxon>Chaetothyriomycetidae</taxon>
        <taxon>Chaetothyriales</taxon>
        <taxon>Herpotrichiellaceae</taxon>
        <taxon>Exophiala</taxon>
    </lineage>
</organism>
<evidence type="ECO:0000313" key="2">
    <source>
        <dbReference type="Proteomes" id="UP000027920"/>
    </source>
</evidence>
<name>A0A072P3X8_9EURO</name>
<dbReference type="EMBL" id="AMGV01000011">
    <property type="protein sequence ID" value="KEF53988.1"/>
    <property type="molecule type" value="Genomic_DNA"/>
</dbReference>
<dbReference type="OrthoDB" id="4140456at2759"/>
<dbReference type="HOGENOM" id="CLU_1151800_0_0_1"/>
<keyword evidence="2" id="KW-1185">Reference proteome</keyword>
<dbReference type="RefSeq" id="XP_013256578.1">
    <property type="nucleotide sequence ID" value="XM_013401124.1"/>
</dbReference>
<evidence type="ECO:0000313" key="1">
    <source>
        <dbReference type="EMBL" id="KEF53988.1"/>
    </source>
</evidence>
<proteinExistence type="predicted"/>
<dbReference type="Proteomes" id="UP000027920">
    <property type="component" value="Unassembled WGS sequence"/>
</dbReference>
<dbReference type="VEuPathDB" id="FungiDB:A1O9_09783"/>
<reference evidence="1 2" key="1">
    <citation type="submission" date="2013-03" db="EMBL/GenBank/DDBJ databases">
        <title>The Genome Sequence of Exophiala aquamarina CBS 119918.</title>
        <authorList>
            <consortium name="The Broad Institute Genomics Platform"/>
            <person name="Cuomo C."/>
            <person name="de Hoog S."/>
            <person name="Gorbushina A."/>
            <person name="Walker B."/>
            <person name="Young S.K."/>
            <person name="Zeng Q."/>
            <person name="Gargeya S."/>
            <person name="Fitzgerald M."/>
            <person name="Haas B."/>
            <person name="Abouelleil A."/>
            <person name="Allen A.W."/>
            <person name="Alvarado L."/>
            <person name="Arachchi H.M."/>
            <person name="Berlin A.M."/>
            <person name="Chapman S.B."/>
            <person name="Gainer-Dewar J."/>
            <person name="Goldberg J."/>
            <person name="Griggs A."/>
            <person name="Gujja S."/>
            <person name="Hansen M."/>
            <person name="Howarth C."/>
            <person name="Imamovic A."/>
            <person name="Ireland A."/>
            <person name="Larimer J."/>
            <person name="McCowan C."/>
            <person name="Murphy C."/>
            <person name="Pearson M."/>
            <person name="Poon T.W."/>
            <person name="Priest M."/>
            <person name="Roberts A."/>
            <person name="Saif S."/>
            <person name="Shea T."/>
            <person name="Sisk P."/>
            <person name="Sykes S."/>
            <person name="Wortman J."/>
            <person name="Nusbaum C."/>
            <person name="Birren B."/>
        </authorList>
    </citation>
    <scope>NUCLEOTIDE SEQUENCE [LARGE SCALE GENOMIC DNA]</scope>
    <source>
        <strain evidence="1 2">CBS 119918</strain>
    </source>
</reference>
<gene>
    <name evidence="1" type="ORF">A1O9_09783</name>
</gene>
<protein>
    <submittedName>
        <fullName evidence="1">Uncharacterized protein</fullName>
    </submittedName>
</protein>
<dbReference type="AlphaFoldDB" id="A0A072P3X8"/>
<accession>A0A072P3X8</accession>